<dbReference type="GO" id="GO:0045944">
    <property type="term" value="P:positive regulation of transcription by RNA polymerase II"/>
    <property type="evidence" value="ECO:0007669"/>
    <property type="project" value="TreeGrafter"/>
</dbReference>
<comment type="subunit">
    <text evidence="10">Component of the SRB8-11 complex, which itself associates with the Mediator complex.</text>
</comment>
<evidence type="ECO:0000259" key="12">
    <source>
        <dbReference type="Pfam" id="PF06333"/>
    </source>
</evidence>
<dbReference type="GO" id="GO:0003713">
    <property type="term" value="F:transcription coactivator activity"/>
    <property type="evidence" value="ECO:0007669"/>
    <property type="project" value="TreeGrafter"/>
</dbReference>
<feature type="region of interest" description="Disordered" evidence="11">
    <location>
        <begin position="765"/>
        <end position="807"/>
    </location>
</feature>
<accession>A0AA38H3E9</accession>
<evidence type="ECO:0000256" key="4">
    <source>
        <dbReference type="ARBA" id="ARBA00022491"/>
    </source>
</evidence>
<dbReference type="GO" id="GO:0016592">
    <property type="term" value="C:mediator complex"/>
    <property type="evidence" value="ECO:0007669"/>
    <property type="project" value="InterPro"/>
</dbReference>
<keyword evidence="14" id="KW-1185">Reference proteome</keyword>
<evidence type="ECO:0000256" key="5">
    <source>
        <dbReference type="ARBA" id="ARBA00023015"/>
    </source>
</evidence>
<feature type="compositionally biased region" description="Basic and acidic residues" evidence="11">
    <location>
        <begin position="519"/>
        <end position="535"/>
    </location>
</feature>
<feature type="domain" description="Mediator complex subunit Med13 C-terminal" evidence="12">
    <location>
        <begin position="1130"/>
        <end position="1322"/>
    </location>
</feature>
<gene>
    <name evidence="13" type="ORF">MKK02DRAFT_38471</name>
</gene>
<name>A0AA38H3E9_9TREE</name>
<comment type="function">
    <text evidence="10">Component of the SRB8-11 complex. The SRB8-11 complex is a regulatory module of the Mediator complex which is itself involved in regulation of basal and activated RNA polymerase II-dependent transcription. The SRB8-11 complex may be involved in the transcriptional repression of a subset of genes regulated by Mediator. It may inhibit the association of the Mediator complex with RNA polymerase II to form the holoenzyme complex.</text>
</comment>
<reference evidence="13" key="1">
    <citation type="journal article" date="2022" name="G3 (Bethesda)">
        <title>High quality genome of the basidiomycete yeast Dioszegia hungarica PDD-24b-2 isolated from cloud water.</title>
        <authorList>
            <person name="Jarrige D."/>
            <person name="Haridas S."/>
            <person name="Bleykasten-Grosshans C."/>
            <person name="Joly M."/>
            <person name="Nadalig T."/>
            <person name="Sancelme M."/>
            <person name="Vuilleumier S."/>
            <person name="Grigoriev I.V."/>
            <person name="Amato P."/>
            <person name="Bringel F."/>
        </authorList>
    </citation>
    <scope>NUCLEOTIDE SEQUENCE</scope>
    <source>
        <strain evidence="13">PDD-24b-2</strain>
    </source>
</reference>
<proteinExistence type="inferred from homology"/>
<evidence type="ECO:0000256" key="7">
    <source>
        <dbReference type="ARBA" id="ARBA00023163"/>
    </source>
</evidence>
<dbReference type="RefSeq" id="XP_052943589.1">
    <property type="nucleotide sequence ID" value="XM_053090116.1"/>
</dbReference>
<dbReference type="InterPro" id="IPR009401">
    <property type="entry name" value="Med13_C"/>
</dbReference>
<feature type="compositionally biased region" description="Acidic residues" evidence="11">
    <location>
        <begin position="560"/>
        <end position="589"/>
    </location>
</feature>
<dbReference type="Pfam" id="PF06333">
    <property type="entry name" value="Med13_C"/>
    <property type="match status" value="1"/>
</dbReference>
<dbReference type="InterPro" id="IPR051139">
    <property type="entry name" value="Mediator_complx_sub13"/>
</dbReference>
<evidence type="ECO:0000256" key="11">
    <source>
        <dbReference type="SAM" id="MobiDB-lite"/>
    </source>
</evidence>
<feature type="compositionally biased region" description="Polar residues" evidence="11">
    <location>
        <begin position="429"/>
        <end position="443"/>
    </location>
</feature>
<evidence type="ECO:0000313" key="13">
    <source>
        <dbReference type="EMBL" id="KAI9633812.1"/>
    </source>
</evidence>
<evidence type="ECO:0000256" key="1">
    <source>
        <dbReference type="ARBA" id="ARBA00004123"/>
    </source>
</evidence>
<organism evidence="13 14">
    <name type="scientific">Dioszegia hungarica</name>
    <dbReference type="NCBI Taxonomy" id="4972"/>
    <lineage>
        <taxon>Eukaryota</taxon>
        <taxon>Fungi</taxon>
        <taxon>Dikarya</taxon>
        <taxon>Basidiomycota</taxon>
        <taxon>Agaricomycotina</taxon>
        <taxon>Tremellomycetes</taxon>
        <taxon>Tremellales</taxon>
        <taxon>Bulleribasidiaceae</taxon>
        <taxon>Dioszegia</taxon>
    </lineage>
</organism>
<comment type="caution">
    <text evidence="13">The sequence shown here is derived from an EMBL/GenBank/DDBJ whole genome shotgun (WGS) entry which is preliminary data.</text>
</comment>
<keyword evidence="8 10" id="KW-0539">Nucleus</keyword>
<protein>
    <recommendedName>
        <fullName evidence="3 10">Mediator of RNA polymerase II transcription subunit 13</fullName>
    </recommendedName>
    <alternativeName>
        <fullName evidence="9 10">Mediator complex subunit 13</fullName>
    </alternativeName>
</protein>
<sequence length="1402" mass="149459">MALSSDMEHYGTGDKPVQWLVDLPFSPSSVKVRRFTSPFVLPIPPAESSADAIRRAAFEAVSAHDGNDALEKAWRAVNGIGANEAGKGVMGVLRSPCAVVTAGEGPLAGKRELWLFEIRGPNGSASDQYHNEALEGLTPVQGGTDTFKISDLLSCSSHGRTISCLAAKEDPTSACAVTWQPGRLARAWKLFEGAVLEKLAWRNGQRVCAGDRRDTATPSSSAPGLNLRPLATQHLLLSLDLTYRPSRRIRSPPPQSVTLYPSYTSALRVATFDPSSAQLEDLERSFTQSFGPRWKSRQGGESILSHGNGEAKVEWAVYWVGATRATIQPAADGTASPTAIDAARPSTYQGVLVVWPNTLVSPGSSGSGASSASRPRKRPIAAVTAFPEASDLMGIASGVFDFLSAYKEPSPPKEPSPDSDEPVALVNTDLPTPQTGPSGSESTPKIPFDPDIAAPGVGVQAGDIGMDEDDDLFASKPNSPVLRPDLLSRPSDEPLAGTADDFDDLFGASASPEGAPAVELDKDVDMESPKPEAIPEPRGGYAQRYDAYAGADEANATMITDDDFAFLDSPADEDDEGEGDREEVNDDQSLEVPELVETVEAPAAPPILPAGDSGEGLTTEAGEVIDGDHLAGVDTAGGDAVASTLSKPPGSPVQAPPRRSSAVTGAPSPPQPEGEKTAASAEPSSGHNLRPLPGPAFPPDDLVPSIVSPLDIARPSTLPNPIYTFPTPAPTPEAHNLRDDLIERLRQAKRQKGDTDYALAWHVDDDQTEAEEEYDDSGAPPTPMSESGTVEDEISERGGLARRAEDGETGKVVVEWKGLRCLGAEMLWMAADPKVWEAVSRPWNEEWAAGMGALIPGLSRLPSPPTSPAGKTKALGDDVDLDRIAREIIANRYYRARARTRTTRSDTASGLLGAAQSLSDIITPSQGGTDSVGQLSTNSSTILLPCNVHAGFAGNVMRLSIAGTKYWRQLGLSPVGGEKEVEAIVITISGTGLERAAARFMAGMSAVWEQHRLGKHIVSGEAGEGGVLQVQASVLDAKIREITRGINADTNVVIYLLLDHETAMTPLVLQVLGQTLPQTVIIHTVLASAIQPRQLPDLAFDVYNRIPRLLHQLPSASHAGLASPTYLQYPSFTLAPDQPPKPELTLQWPLRSYDILNRWRYVHGAYTYDQESGLVAMFIIDAEGENYEVKTFRAEGMKMSERLGKIWKFCVGFAEIAAIEWRMTMTRVGSAKKDEMDSWGRIIGGAHVTLLVHDPVASTTETTPHSINTVPVPAPVISDPNTRISDNTLAAHTSTFPHRIPLILTGEGAGGTATVYPTLSFTLTIATSPSTTATATYHVISHKPAPGKEEEKLDEVLSREFQRMVYLGRERFGFMDSAMGVHVAAVEAVGKILGDLASQSGD</sequence>
<evidence type="ECO:0000256" key="6">
    <source>
        <dbReference type="ARBA" id="ARBA00023159"/>
    </source>
</evidence>
<dbReference type="GeneID" id="77729321"/>
<evidence type="ECO:0000256" key="9">
    <source>
        <dbReference type="ARBA" id="ARBA00032008"/>
    </source>
</evidence>
<dbReference type="PANTHER" id="PTHR48249">
    <property type="entry name" value="MEDIATOR OF RNA POLYMERASE II TRANSCRIPTION SUBUNIT 13"/>
    <property type="match status" value="1"/>
</dbReference>
<dbReference type="Proteomes" id="UP001164286">
    <property type="component" value="Unassembled WGS sequence"/>
</dbReference>
<feature type="region of interest" description="Disordered" evidence="11">
    <location>
        <begin position="559"/>
        <end position="705"/>
    </location>
</feature>
<keyword evidence="5 10" id="KW-0805">Transcription regulation</keyword>
<dbReference type="EMBL" id="JAKWFO010000008">
    <property type="protein sequence ID" value="KAI9633812.1"/>
    <property type="molecule type" value="Genomic_DNA"/>
</dbReference>
<feature type="region of interest" description="Disordered" evidence="11">
    <location>
        <begin position="463"/>
        <end position="541"/>
    </location>
</feature>
<evidence type="ECO:0000256" key="8">
    <source>
        <dbReference type="ARBA" id="ARBA00023242"/>
    </source>
</evidence>
<feature type="compositionally biased region" description="Acidic residues" evidence="11">
    <location>
        <begin position="766"/>
        <end position="776"/>
    </location>
</feature>
<dbReference type="PANTHER" id="PTHR48249:SF3">
    <property type="entry name" value="MEDIATOR OF RNA POLYMERASE II TRANSCRIPTION SUBUNIT 13"/>
    <property type="match status" value="1"/>
</dbReference>
<evidence type="ECO:0000256" key="3">
    <source>
        <dbReference type="ARBA" id="ARBA00019618"/>
    </source>
</evidence>
<keyword evidence="4 10" id="KW-0678">Repressor</keyword>
<evidence type="ECO:0000256" key="10">
    <source>
        <dbReference type="RuleBase" id="RU364134"/>
    </source>
</evidence>
<comment type="subcellular location">
    <subcellularLocation>
        <location evidence="1 10">Nucleus</location>
    </subcellularLocation>
</comment>
<keyword evidence="7 10" id="KW-0804">Transcription</keyword>
<evidence type="ECO:0000313" key="14">
    <source>
        <dbReference type="Proteomes" id="UP001164286"/>
    </source>
</evidence>
<evidence type="ECO:0000256" key="2">
    <source>
        <dbReference type="ARBA" id="ARBA00009354"/>
    </source>
</evidence>
<feature type="compositionally biased region" description="Low complexity" evidence="11">
    <location>
        <begin position="632"/>
        <end position="642"/>
    </location>
</feature>
<keyword evidence="6 10" id="KW-0010">Activator</keyword>
<comment type="similarity">
    <text evidence="2 10">Belongs to the Mediator complex subunit 13 family.</text>
</comment>
<feature type="region of interest" description="Disordered" evidence="11">
    <location>
        <begin position="406"/>
        <end position="448"/>
    </location>
</feature>